<feature type="transmembrane region" description="Helical" evidence="8">
    <location>
        <begin position="262"/>
        <end position="284"/>
    </location>
</feature>
<comment type="subcellular location">
    <subcellularLocation>
        <location evidence="1">Cell membrane</location>
        <topology evidence="1">Multi-pass membrane protein</topology>
    </subcellularLocation>
</comment>
<evidence type="ECO:0000256" key="5">
    <source>
        <dbReference type="ARBA" id="ARBA00022692"/>
    </source>
</evidence>
<keyword evidence="5 8" id="KW-0812">Transmembrane</keyword>
<feature type="transmembrane region" description="Helical" evidence="8">
    <location>
        <begin position="12"/>
        <end position="31"/>
    </location>
</feature>
<dbReference type="EMBL" id="MFGL01000008">
    <property type="protein sequence ID" value="OGF41187.1"/>
    <property type="molecule type" value="Genomic_DNA"/>
</dbReference>
<evidence type="ECO:0000256" key="4">
    <source>
        <dbReference type="ARBA" id="ARBA00022475"/>
    </source>
</evidence>
<gene>
    <name evidence="9" type="ORF">A2477_01045</name>
</gene>
<evidence type="ECO:0000256" key="1">
    <source>
        <dbReference type="ARBA" id="ARBA00004651"/>
    </source>
</evidence>
<keyword evidence="4" id="KW-1003">Cell membrane</keyword>
<sequence>MSIPYNSPYRITITLGGIIKIVAVLALLYVCYLVKDVLALLFVALIFSSAIDPWVDVLQRYKIPRTVSVLFIYAVAAVVITAVVILLIPPISQQFGALAKNFPSYVDKISSGYNFVKDFTAQHGILERIKQNIGGLESNLTVAAGSIFTTVSGIFGGIVSFFIVLVVTFYMAVEENAMKKIIWSLAPPKDQTYLMQLINRMQRQVGYWLRGELILMFIVGFFTWVGLSFIPAMSEYALVLGLIVGLTEFVPYLGPIIGAIPAVFLALTINPVVALLVLILYIIIQQVEGNILVPKIMERAVG</sequence>
<dbReference type="AlphaFoldDB" id="A0A1F5TQV9"/>
<feature type="transmembrane region" description="Helical" evidence="8">
    <location>
        <begin position="37"/>
        <end position="55"/>
    </location>
</feature>
<evidence type="ECO:0000313" key="10">
    <source>
        <dbReference type="Proteomes" id="UP000177939"/>
    </source>
</evidence>
<feature type="transmembrane region" description="Helical" evidence="8">
    <location>
        <begin position="236"/>
        <end position="255"/>
    </location>
</feature>
<dbReference type="Proteomes" id="UP000177939">
    <property type="component" value="Unassembled WGS sequence"/>
</dbReference>
<evidence type="ECO:0000256" key="7">
    <source>
        <dbReference type="ARBA" id="ARBA00023136"/>
    </source>
</evidence>
<keyword evidence="6 8" id="KW-1133">Transmembrane helix</keyword>
<evidence type="ECO:0008006" key="11">
    <source>
        <dbReference type="Google" id="ProtNLM"/>
    </source>
</evidence>
<dbReference type="GO" id="GO:0055085">
    <property type="term" value="P:transmembrane transport"/>
    <property type="evidence" value="ECO:0007669"/>
    <property type="project" value="TreeGrafter"/>
</dbReference>
<evidence type="ECO:0000256" key="3">
    <source>
        <dbReference type="ARBA" id="ARBA00022448"/>
    </source>
</evidence>
<feature type="transmembrane region" description="Helical" evidence="8">
    <location>
        <begin position="67"/>
        <end position="88"/>
    </location>
</feature>
<reference evidence="9 10" key="1">
    <citation type="journal article" date="2016" name="Nat. Commun.">
        <title>Thousands of microbial genomes shed light on interconnected biogeochemical processes in an aquifer system.</title>
        <authorList>
            <person name="Anantharaman K."/>
            <person name="Brown C.T."/>
            <person name="Hug L.A."/>
            <person name="Sharon I."/>
            <person name="Castelle C.J."/>
            <person name="Probst A.J."/>
            <person name="Thomas B.C."/>
            <person name="Singh A."/>
            <person name="Wilkins M.J."/>
            <person name="Karaoz U."/>
            <person name="Brodie E.L."/>
            <person name="Williams K.H."/>
            <person name="Hubbard S.S."/>
            <person name="Banfield J.F."/>
        </authorList>
    </citation>
    <scope>NUCLEOTIDE SEQUENCE [LARGE SCALE GENOMIC DNA]</scope>
</reference>
<evidence type="ECO:0000313" key="9">
    <source>
        <dbReference type="EMBL" id="OGF41187.1"/>
    </source>
</evidence>
<comment type="caution">
    <text evidence="9">The sequence shown here is derived from an EMBL/GenBank/DDBJ whole genome shotgun (WGS) entry which is preliminary data.</text>
</comment>
<evidence type="ECO:0000256" key="8">
    <source>
        <dbReference type="SAM" id="Phobius"/>
    </source>
</evidence>
<dbReference type="Pfam" id="PF01594">
    <property type="entry name" value="AI-2E_transport"/>
    <property type="match status" value="1"/>
</dbReference>
<organism evidence="9 10">
    <name type="scientific">Candidatus Falkowbacteria bacterium RIFOXYC2_FULL_47_12</name>
    <dbReference type="NCBI Taxonomy" id="1798004"/>
    <lineage>
        <taxon>Bacteria</taxon>
        <taxon>Candidatus Falkowiibacteriota</taxon>
    </lineage>
</organism>
<protein>
    <recommendedName>
        <fullName evidence="11">AI-2E family transporter</fullName>
    </recommendedName>
</protein>
<evidence type="ECO:0000256" key="2">
    <source>
        <dbReference type="ARBA" id="ARBA00009773"/>
    </source>
</evidence>
<dbReference type="PANTHER" id="PTHR21716">
    <property type="entry name" value="TRANSMEMBRANE PROTEIN"/>
    <property type="match status" value="1"/>
</dbReference>
<feature type="transmembrane region" description="Helical" evidence="8">
    <location>
        <begin position="207"/>
        <end position="230"/>
    </location>
</feature>
<feature type="non-terminal residue" evidence="9">
    <location>
        <position position="302"/>
    </location>
</feature>
<comment type="similarity">
    <text evidence="2">Belongs to the autoinducer-2 exporter (AI-2E) (TC 2.A.86) family.</text>
</comment>
<keyword evidence="3" id="KW-0813">Transport</keyword>
<dbReference type="InterPro" id="IPR002549">
    <property type="entry name" value="AI-2E-like"/>
</dbReference>
<proteinExistence type="inferred from homology"/>
<dbReference type="GO" id="GO:0005886">
    <property type="term" value="C:plasma membrane"/>
    <property type="evidence" value="ECO:0007669"/>
    <property type="project" value="UniProtKB-SubCell"/>
</dbReference>
<dbReference type="PANTHER" id="PTHR21716:SF53">
    <property type="entry name" value="PERMEASE PERM-RELATED"/>
    <property type="match status" value="1"/>
</dbReference>
<evidence type="ECO:0000256" key="6">
    <source>
        <dbReference type="ARBA" id="ARBA00022989"/>
    </source>
</evidence>
<accession>A0A1F5TQV9</accession>
<feature type="transmembrane region" description="Helical" evidence="8">
    <location>
        <begin position="147"/>
        <end position="173"/>
    </location>
</feature>
<keyword evidence="7 8" id="KW-0472">Membrane</keyword>
<name>A0A1F5TQV9_9BACT</name>